<reference evidence="2 3" key="1">
    <citation type="journal article" date="2014" name="ISME J.">
        <title>Candidatus Competibacter-lineage genomes retrieved from metagenomes reveal functional metabolic diversity.</title>
        <authorList>
            <person name="McIlroy S.J."/>
            <person name="Albertsen M."/>
            <person name="Andresen E.K."/>
            <person name="Saunders A.M."/>
            <person name="Kristiansen R."/>
            <person name="Stokholm-Bjerregaard M."/>
            <person name="Nielsen K.L."/>
            <person name="Nielsen P.H."/>
        </authorList>
    </citation>
    <scope>NUCLEOTIDE SEQUENCE [LARGE SCALE GENOMIC DNA]</scope>
    <source>
        <strain evidence="2 3">Run_B_J11</strain>
    </source>
</reference>
<protein>
    <recommendedName>
        <fullName evidence="1">Putative DnaT-like domain-containing protein</fullName>
    </recommendedName>
</protein>
<sequence length="193" mass="19905">MSLNVESGTGSSSANALADVVTADAYHADRGHTAWAATTTAQRESALIRASDYLCDEGRFPWIGSKAQGYAQAMPWPRSNATEADGSAIPATVVPYRVIRACCELAGKALDAELLPDLDRGGRIASESIGALSVSYFQDAASGAVIQAVAGLLAPLLRRRLTPAAPGWIGAGDASYGAGFSIGMHDHPGSNNS</sequence>
<feature type="domain" description="Putative DnaT-like" evidence="1">
    <location>
        <begin position="1"/>
        <end position="157"/>
    </location>
</feature>
<organism evidence="2 3">
    <name type="scientific">Candidatus Contendobacter odensis Run_B_J11</name>
    <dbReference type="NCBI Taxonomy" id="1400861"/>
    <lineage>
        <taxon>Bacteria</taxon>
        <taxon>Pseudomonadati</taxon>
        <taxon>Pseudomonadota</taxon>
        <taxon>Gammaproteobacteria</taxon>
        <taxon>Candidatus Competibacteraceae</taxon>
        <taxon>Candidatus Contendibacter</taxon>
    </lineage>
</organism>
<dbReference type="EMBL" id="CBTK010000043">
    <property type="protein sequence ID" value="CDH43842.1"/>
    <property type="molecule type" value="Genomic_DNA"/>
</dbReference>
<comment type="caution">
    <text evidence="2">The sequence shown here is derived from an EMBL/GenBank/DDBJ whole genome shotgun (WGS) entry which is preliminary data.</text>
</comment>
<dbReference type="InterPro" id="IPR046787">
    <property type="entry name" value="DnaT_2"/>
</dbReference>
<dbReference type="Proteomes" id="UP000019184">
    <property type="component" value="Unassembled WGS sequence"/>
</dbReference>
<gene>
    <name evidence="2" type="ORF">BN874_1370007</name>
</gene>
<dbReference type="RefSeq" id="WP_051497373.1">
    <property type="nucleotide sequence ID" value="NZ_CBTK010000043.1"/>
</dbReference>
<keyword evidence="3" id="KW-1185">Reference proteome</keyword>
<name>A0A7U7J2U1_9GAMM</name>
<accession>A0A7U7J2U1</accession>
<dbReference type="OrthoDB" id="980409at2"/>
<dbReference type="Pfam" id="PF20557">
    <property type="entry name" value="DnaT_2"/>
    <property type="match status" value="1"/>
</dbReference>
<evidence type="ECO:0000313" key="3">
    <source>
        <dbReference type="Proteomes" id="UP000019184"/>
    </source>
</evidence>
<evidence type="ECO:0000259" key="1">
    <source>
        <dbReference type="Pfam" id="PF20557"/>
    </source>
</evidence>
<dbReference type="AlphaFoldDB" id="A0A7U7J2U1"/>
<evidence type="ECO:0000313" key="2">
    <source>
        <dbReference type="EMBL" id="CDH43842.1"/>
    </source>
</evidence>
<proteinExistence type="predicted"/>